<name>A0A6H5J5M1_9HYME</name>
<dbReference type="EMBL" id="CADCXV010001484">
    <property type="protein sequence ID" value="CAB0044795.1"/>
    <property type="molecule type" value="Genomic_DNA"/>
</dbReference>
<sequence>MKLNVFRNSSILSTAGLAQGNAIIMRRWNIVFKKRSTKHTTRKTEITLGPGNKSDKGCQAGNSPLSTTLVVKMYNYTRSIDAALTSGEAPGKHDFSRPWVLREKYLMRKCPGW</sequence>
<organism evidence="2 3">
    <name type="scientific">Trichogramma brassicae</name>
    <dbReference type="NCBI Taxonomy" id="86971"/>
    <lineage>
        <taxon>Eukaryota</taxon>
        <taxon>Metazoa</taxon>
        <taxon>Ecdysozoa</taxon>
        <taxon>Arthropoda</taxon>
        <taxon>Hexapoda</taxon>
        <taxon>Insecta</taxon>
        <taxon>Pterygota</taxon>
        <taxon>Neoptera</taxon>
        <taxon>Endopterygota</taxon>
        <taxon>Hymenoptera</taxon>
        <taxon>Apocrita</taxon>
        <taxon>Proctotrupomorpha</taxon>
        <taxon>Chalcidoidea</taxon>
        <taxon>Trichogrammatidae</taxon>
        <taxon>Trichogramma</taxon>
    </lineage>
</organism>
<dbReference type="AlphaFoldDB" id="A0A6H5J5M1"/>
<dbReference type="Proteomes" id="UP000479190">
    <property type="component" value="Unassembled WGS sequence"/>
</dbReference>
<proteinExistence type="predicted"/>
<evidence type="ECO:0000313" key="2">
    <source>
        <dbReference type="EMBL" id="CAB0044795.1"/>
    </source>
</evidence>
<accession>A0A6H5J5M1</accession>
<keyword evidence="3" id="KW-1185">Reference proteome</keyword>
<feature type="region of interest" description="Disordered" evidence="1">
    <location>
        <begin position="41"/>
        <end position="61"/>
    </location>
</feature>
<reference evidence="2 3" key="1">
    <citation type="submission" date="2020-02" db="EMBL/GenBank/DDBJ databases">
        <authorList>
            <person name="Ferguson B K."/>
        </authorList>
    </citation>
    <scope>NUCLEOTIDE SEQUENCE [LARGE SCALE GENOMIC DNA]</scope>
</reference>
<gene>
    <name evidence="2" type="ORF">TBRA_LOCUS16383</name>
</gene>
<evidence type="ECO:0000313" key="3">
    <source>
        <dbReference type="Proteomes" id="UP000479190"/>
    </source>
</evidence>
<evidence type="ECO:0000256" key="1">
    <source>
        <dbReference type="SAM" id="MobiDB-lite"/>
    </source>
</evidence>
<feature type="non-terminal residue" evidence="2">
    <location>
        <position position="113"/>
    </location>
</feature>
<protein>
    <submittedName>
        <fullName evidence="2">Uncharacterized protein</fullName>
    </submittedName>
</protein>